<evidence type="ECO:0000256" key="5">
    <source>
        <dbReference type="ARBA" id="ARBA00022692"/>
    </source>
</evidence>
<sequence length="322" mass="34441">MPKAGLIPKKYLLVQPVMMRVVVGLLPCLAGAVFFFGWRPLLVTLVALVAGTAAEAAFTLRQGKPVTSAVFVTCLIYSLSLPPTVPLWMVAVGIVFGVVFGKMAFGGFGYNVYNPAMVARCFVYISFPIALTARWVPPFGSPVQGLLGWVPPVDAVTSATPLRLLQAGQDIPLAPLFFGNISGSMGETSALLVLLGGLFIVYKKAAQWRLAVSCLLGAASTATVLYLVRVPGVPDPLTYLLAGSLLFGAFFVVTEPISGPKTKPGQWIYGAAIGSLTIVLRRYSNFPEGVMFSVLFMNTFVPLLDRAAKLFQEKRRAQATTS</sequence>
<dbReference type="InterPro" id="IPR004338">
    <property type="entry name" value="NqrB/RnfD"/>
</dbReference>
<evidence type="ECO:0000256" key="1">
    <source>
        <dbReference type="ARBA" id="ARBA00022448"/>
    </source>
</evidence>
<keyword evidence="6" id="KW-1278">Translocase</keyword>
<dbReference type="Proteomes" id="UP000192783">
    <property type="component" value="Unassembled WGS sequence"/>
</dbReference>
<evidence type="ECO:0000313" key="10">
    <source>
        <dbReference type="EMBL" id="SMC25868.1"/>
    </source>
</evidence>
<dbReference type="GO" id="GO:0055085">
    <property type="term" value="P:transmembrane transport"/>
    <property type="evidence" value="ECO:0007669"/>
    <property type="project" value="InterPro"/>
</dbReference>
<name>A0A1W1XQT0_9BACT</name>
<keyword evidence="8 9" id="KW-0472">Membrane</keyword>
<protein>
    <submittedName>
        <fullName evidence="10">Na+-transporting NADH:ubiquinone oxidoreductase subunit B</fullName>
    </submittedName>
</protein>
<dbReference type="RefSeq" id="WP_212636927.1">
    <property type="nucleotide sequence ID" value="NZ_FWXF01000014.1"/>
</dbReference>
<proteinExistence type="predicted"/>
<keyword evidence="2" id="KW-0597">Phosphoprotein</keyword>
<evidence type="ECO:0000256" key="7">
    <source>
        <dbReference type="ARBA" id="ARBA00022989"/>
    </source>
</evidence>
<evidence type="ECO:0000256" key="8">
    <source>
        <dbReference type="ARBA" id="ARBA00023136"/>
    </source>
</evidence>
<evidence type="ECO:0000256" key="9">
    <source>
        <dbReference type="SAM" id="Phobius"/>
    </source>
</evidence>
<dbReference type="STRING" id="1121390.SAMN02746041_02459"/>
<keyword evidence="4" id="KW-0288">FMN</keyword>
<dbReference type="PANTHER" id="PTHR30578">
    <property type="entry name" value="ELECTRON TRANSPORT COMPLEX PROTEIN RNFD"/>
    <property type="match status" value="1"/>
</dbReference>
<feature type="transmembrane region" description="Helical" evidence="9">
    <location>
        <begin position="12"/>
        <end position="35"/>
    </location>
</feature>
<evidence type="ECO:0000256" key="3">
    <source>
        <dbReference type="ARBA" id="ARBA00022630"/>
    </source>
</evidence>
<accession>A0A1W1XQT0</accession>
<gene>
    <name evidence="10" type="ORF">SAMN02746041_02459</name>
</gene>
<feature type="transmembrane region" description="Helical" evidence="9">
    <location>
        <begin position="87"/>
        <end position="105"/>
    </location>
</feature>
<reference evidence="10 11" key="1">
    <citation type="submission" date="2017-04" db="EMBL/GenBank/DDBJ databases">
        <authorList>
            <person name="Afonso C.L."/>
            <person name="Miller P.J."/>
            <person name="Scott M.A."/>
            <person name="Spackman E."/>
            <person name="Goraichik I."/>
            <person name="Dimitrov K.M."/>
            <person name="Suarez D.L."/>
            <person name="Swayne D.E."/>
        </authorList>
    </citation>
    <scope>NUCLEOTIDE SEQUENCE [LARGE SCALE GENOMIC DNA]</scope>
    <source>
        <strain evidence="10 11">DSM 13146</strain>
    </source>
</reference>
<dbReference type="EMBL" id="FWXF01000014">
    <property type="protein sequence ID" value="SMC25868.1"/>
    <property type="molecule type" value="Genomic_DNA"/>
</dbReference>
<feature type="transmembrane region" description="Helical" evidence="9">
    <location>
        <begin position="181"/>
        <end position="201"/>
    </location>
</feature>
<keyword evidence="5 9" id="KW-0812">Transmembrane</keyword>
<dbReference type="Pfam" id="PF03116">
    <property type="entry name" value="NQR2_RnfD_RnfE"/>
    <property type="match status" value="1"/>
</dbReference>
<dbReference type="GO" id="GO:0005886">
    <property type="term" value="C:plasma membrane"/>
    <property type="evidence" value="ECO:0007669"/>
    <property type="project" value="TreeGrafter"/>
</dbReference>
<keyword evidence="11" id="KW-1185">Reference proteome</keyword>
<evidence type="ECO:0000313" key="11">
    <source>
        <dbReference type="Proteomes" id="UP000192783"/>
    </source>
</evidence>
<feature type="transmembrane region" description="Helical" evidence="9">
    <location>
        <begin position="236"/>
        <end position="254"/>
    </location>
</feature>
<evidence type="ECO:0000256" key="6">
    <source>
        <dbReference type="ARBA" id="ARBA00022967"/>
    </source>
</evidence>
<dbReference type="InterPro" id="IPR011303">
    <property type="entry name" value="RnfD_bac"/>
</dbReference>
<feature type="transmembrane region" description="Helical" evidence="9">
    <location>
        <begin position="117"/>
        <end position="136"/>
    </location>
</feature>
<keyword evidence="1" id="KW-0813">Transport</keyword>
<evidence type="ECO:0000256" key="2">
    <source>
        <dbReference type="ARBA" id="ARBA00022553"/>
    </source>
</evidence>
<dbReference type="AlphaFoldDB" id="A0A1W1XQT0"/>
<keyword evidence="3" id="KW-0285">Flavoprotein</keyword>
<dbReference type="PANTHER" id="PTHR30578:SF1">
    <property type="entry name" value="NA(+)-TRANSLOCATING NADH-QUINONE REDUCTASE SUBUNIT B"/>
    <property type="match status" value="1"/>
</dbReference>
<evidence type="ECO:0000256" key="4">
    <source>
        <dbReference type="ARBA" id="ARBA00022643"/>
    </source>
</evidence>
<feature type="transmembrane region" description="Helical" evidence="9">
    <location>
        <begin position="208"/>
        <end position="230"/>
    </location>
</feature>
<dbReference type="NCBIfam" id="TIGR01946">
    <property type="entry name" value="rnfD"/>
    <property type="match status" value="1"/>
</dbReference>
<keyword evidence="7 9" id="KW-1133">Transmembrane helix</keyword>
<dbReference type="GO" id="GO:0022900">
    <property type="term" value="P:electron transport chain"/>
    <property type="evidence" value="ECO:0007669"/>
    <property type="project" value="InterPro"/>
</dbReference>
<organism evidence="10 11">
    <name type="scientific">Desulfacinum hydrothermale DSM 13146</name>
    <dbReference type="NCBI Taxonomy" id="1121390"/>
    <lineage>
        <taxon>Bacteria</taxon>
        <taxon>Pseudomonadati</taxon>
        <taxon>Thermodesulfobacteriota</taxon>
        <taxon>Syntrophobacteria</taxon>
        <taxon>Syntrophobacterales</taxon>
        <taxon>Syntrophobacteraceae</taxon>
        <taxon>Desulfacinum</taxon>
    </lineage>
</organism>
<keyword evidence="10" id="KW-0830">Ubiquinone</keyword>